<name>A0A6J7EP66_9ZZZZ</name>
<evidence type="ECO:0000313" key="1">
    <source>
        <dbReference type="EMBL" id="CAB4884886.1"/>
    </source>
</evidence>
<protein>
    <submittedName>
        <fullName evidence="1">Unannotated protein</fullName>
    </submittedName>
</protein>
<gene>
    <name evidence="1" type="ORF">UFOPK3480_00819</name>
</gene>
<sequence length="70" mass="7398">MMTSFISRFFISRTYAFVLTNVSRPVSSATMLRAGTPAETSHTFPEAASVVRSPGAFAPTVIISGASPKS</sequence>
<dbReference type="AlphaFoldDB" id="A0A6J7EP66"/>
<dbReference type="EMBL" id="CAFBLY010000070">
    <property type="protein sequence ID" value="CAB4884886.1"/>
    <property type="molecule type" value="Genomic_DNA"/>
</dbReference>
<organism evidence="1">
    <name type="scientific">freshwater metagenome</name>
    <dbReference type="NCBI Taxonomy" id="449393"/>
    <lineage>
        <taxon>unclassified sequences</taxon>
        <taxon>metagenomes</taxon>
        <taxon>ecological metagenomes</taxon>
    </lineage>
</organism>
<proteinExistence type="predicted"/>
<accession>A0A6J7EP66</accession>
<reference evidence="1" key="1">
    <citation type="submission" date="2020-05" db="EMBL/GenBank/DDBJ databases">
        <authorList>
            <person name="Chiriac C."/>
            <person name="Salcher M."/>
            <person name="Ghai R."/>
            <person name="Kavagutti S V."/>
        </authorList>
    </citation>
    <scope>NUCLEOTIDE SEQUENCE</scope>
</reference>